<name>A0A8C4WUN4_9SAUR</name>
<dbReference type="Proteomes" id="UP000694390">
    <property type="component" value="Chromosome 9"/>
</dbReference>
<reference evidence="2" key="1">
    <citation type="submission" date="2019-06" db="EMBL/GenBank/DDBJ databases">
        <title>G10K-VGP Goodes thornscrub tortoise genome, primary haplotype.</title>
        <authorList>
            <person name="Murphy B."/>
            <person name="Edwards T."/>
            <person name="Rhie A."/>
            <person name="Koren S."/>
            <person name="Phillippy A."/>
            <person name="Fedrigo O."/>
            <person name="Haase B."/>
            <person name="Mountcastle J."/>
            <person name="Lewin H."/>
            <person name="Damas J."/>
            <person name="Howe K."/>
            <person name="Formenti G."/>
            <person name="Myers G."/>
            <person name="Durbin R."/>
            <person name="Jarvis E.D."/>
        </authorList>
    </citation>
    <scope>NUCLEOTIDE SEQUENCE [LARGE SCALE GENOMIC DNA]</scope>
</reference>
<organism evidence="2 3">
    <name type="scientific">Gopherus evgoodei</name>
    <name type="common">Goodes thornscrub tortoise</name>
    <dbReference type="NCBI Taxonomy" id="1825980"/>
    <lineage>
        <taxon>Eukaryota</taxon>
        <taxon>Metazoa</taxon>
        <taxon>Chordata</taxon>
        <taxon>Craniata</taxon>
        <taxon>Vertebrata</taxon>
        <taxon>Euteleostomi</taxon>
        <taxon>Archelosauria</taxon>
        <taxon>Testudinata</taxon>
        <taxon>Testudines</taxon>
        <taxon>Cryptodira</taxon>
        <taxon>Durocryptodira</taxon>
        <taxon>Testudinoidea</taxon>
        <taxon>Testudinidae</taxon>
        <taxon>Gopherus</taxon>
    </lineage>
</organism>
<dbReference type="GeneTree" id="ENSGT00940000178841"/>
<keyword evidence="3" id="KW-1185">Reference proteome</keyword>
<accession>A0A8C4WUN4</accession>
<dbReference type="AlphaFoldDB" id="A0A8C4WUN4"/>
<feature type="region of interest" description="Disordered" evidence="1">
    <location>
        <begin position="185"/>
        <end position="204"/>
    </location>
</feature>
<protein>
    <submittedName>
        <fullName evidence="2">Uncharacterized protein</fullName>
    </submittedName>
</protein>
<reference evidence="2" key="3">
    <citation type="submission" date="2025-09" db="UniProtKB">
        <authorList>
            <consortium name="Ensembl"/>
        </authorList>
    </citation>
    <scope>IDENTIFICATION</scope>
</reference>
<dbReference type="Ensembl" id="ENSGEVT00005021376.1">
    <property type="protein sequence ID" value="ENSGEVP00005020357.1"/>
    <property type="gene ID" value="ENSGEVG00005014455.1"/>
</dbReference>
<sequence length="217" mass="22873">VVGLRLAVQAALHHQLGEAGAVAARLGLQPEEVVGGELVALHAEAARVRVVGALQRHPRARAGRLGDLQLDLVCGEAGRVVVQVLDLHLDHTDLHGAGHHLQRDHALGALAAQQVPVDLLLGHQQARARVDVHQVRGRVGDHPEGGGLAGVQHEASLPGVLADVRDHRAGALLLLHRVLQVNQGSCPGPQQGEQDGEKNIHLPVPHTWRPASLLAAC</sequence>
<evidence type="ECO:0000313" key="2">
    <source>
        <dbReference type="Ensembl" id="ENSGEVP00005020357.1"/>
    </source>
</evidence>
<dbReference type="OrthoDB" id="8469494at2759"/>
<proteinExistence type="predicted"/>
<evidence type="ECO:0000313" key="3">
    <source>
        <dbReference type="Proteomes" id="UP000694390"/>
    </source>
</evidence>
<evidence type="ECO:0000256" key="1">
    <source>
        <dbReference type="SAM" id="MobiDB-lite"/>
    </source>
</evidence>
<reference evidence="2" key="2">
    <citation type="submission" date="2025-08" db="UniProtKB">
        <authorList>
            <consortium name="Ensembl"/>
        </authorList>
    </citation>
    <scope>IDENTIFICATION</scope>
</reference>